<dbReference type="Proteomes" id="UP001388673">
    <property type="component" value="Unassembled WGS sequence"/>
</dbReference>
<dbReference type="KEGG" id="kne:92178522"/>
<evidence type="ECO:0000256" key="5">
    <source>
        <dbReference type="ARBA" id="ARBA00022840"/>
    </source>
</evidence>
<reference evidence="8 9" key="1">
    <citation type="journal article" date="2024" name="bioRxiv">
        <title>Comparative genomics of Cryptococcus and Kwoniella reveals pathogenesis evolution and contrasting karyotype dynamics via intercentromeric recombination or chromosome fusion.</title>
        <authorList>
            <person name="Coelho M.A."/>
            <person name="David-Palma M."/>
            <person name="Shea T."/>
            <person name="Bowers K."/>
            <person name="McGinley-Smith S."/>
            <person name="Mohammad A.W."/>
            <person name="Gnirke A."/>
            <person name="Yurkov A.M."/>
            <person name="Nowrousian M."/>
            <person name="Sun S."/>
            <person name="Cuomo C.A."/>
            <person name="Heitman J."/>
        </authorList>
    </citation>
    <scope>NUCLEOTIDE SEQUENCE [LARGE SCALE GENOMIC DNA]</scope>
    <source>
        <strain evidence="8 9">CBS 13917</strain>
    </source>
</reference>
<feature type="region of interest" description="Disordered" evidence="7">
    <location>
        <begin position="736"/>
        <end position="778"/>
    </location>
</feature>
<evidence type="ECO:0000256" key="7">
    <source>
        <dbReference type="SAM" id="MobiDB-lite"/>
    </source>
</evidence>
<dbReference type="InterPro" id="IPR013126">
    <property type="entry name" value="Hsp_70_fam"/>
</dbReference>
<dbReference type="GO" id="GO:0005829">
    <property type="term" value="C:cytosol"/>
    <property type="evidence" value="ECO:0007669"/>
    <property type="project" value="TreeGrafter"/>
</dbReference>
<comment type="similarity">
    <text evidence="2">Belongs to the heat shock protein 70 family.</text>
</comment>
<dbReference type="FunFam" id="3.30.420.40:FF:000171">
    <property type="entry name" value="Heat shock 70 kDa protein 4"/>
    <property type="match status" value="2"/>
</dbReference>
<dbReference type="Pfam" id="PF00012">
    <property type="entry name" value="HSP70"/>
    <property type="match status" value="1"/>
</dbReference>
<name>A0AAW0Z593_9TREE</name>
<dbReference type="EMBL" id="JBCAWK010000002">
    <property type="protein sequence ID" value="KAK8866112.1"/>
    <property type="molecule type" value="Genomic_DNA"/>
</dbReference>
<dbReference type="FunFam" id="2.60.34.10:FF:000011">
    <property type="entry name" value="Heat shock protein hsp88"/>
    <property type="match status" value="1"/>
</dbReference>
<sequence length="778" mass="85795">MASVVGIDLGNLSSKIGVARHRGIDIIVNEVSNRATPSLISFTPRQRHIGESAKTAETSNFKNTVGSLKRLIGRSLNDPEVVEYEKKFLNAELVDVNGSVGVKVQYLGEPATFSYTQLVAAYLGKLRDNAAVELKQAVSDVVLAVPGWYTDVQRRAMLDAATIAGLNPLRLINDTTAVALGYGITKADLPENPEAPRHVVFIDVGHSNYSVAVAAFSKGQLTVKSTAYDRHFGGRDFDYALVQHFAEEFKTKYKIDVLSSPKAVFRLTTGCERLKKVLSANAEAPLNVESLMNDIDATSSLKREQFEQLTDHLLKRVVSPLEEALAKAGLTVDQVDAVELVGGSTRIPAIKERIQAFFPGKTLGFTLNQDEAVARGATFACASLSPVFRVREFAVHDVTPYPIKVQWEKEAGNPDEDTELVVFPAANPIPSTKILTFYRQGPFELEAAYADPTTLPKGTNPWLGKFTVKNVEKPASGDLACVKVKARLNLHGIVNFEGAYIVEEVEKEEVVTTGEGEDKKEEKKMVKKLQRKGDCATVGQYTGLVQNVVDDLTQKEGEMHSEDKLVMETEDRKNALEEYVYDMRGKLEDRYAAYVQPQEKSSLLTGLQEAEDWLYSEEGEDATKSAYVSKLDALKATGDAIVLRWKESEDRPKAAAALREALNLYLSQAQSGEEKFSHIEEADKTKVIEKCATTQQWLDDYLARQAEKPKNVNPVITSAEMNKRREDVVYTCAAILNKPKPKPKVTPTETPASGQQTPQQETAKEEGEGPKVEEMDVD</sequence>
<evidence type="ECO:0008006" key="10">
    <source>
        <dbReference type="Google" id="ProtNLM"/>
    </source>
</evidence>
<dbReference type="SUPFAM" id="SSF100920">
    <property type="entry name" value="Heat shock protein 70kD (HSP70), peptide-binding domain"/>
    <property type="match status" value="1"/>
</dbReference>
<keyword evidence="5" id="KW-0067">ATP-binding</keyword>
<evidence type="ECO:0000256" key="1">
    <source>
        <dbReference type="ARBA" id="ARBA00004496"/>
    </source>
</evidence>
<dbReference type="SUPFAM" id="SSF53067">
    <property type="entry name" value="Actin-like ATPase domain"/>
    <property type="match status" value="2"/>
</dbReference>
<keyword evidence="9" id="KW-1185">Reference proteome</keyword>
<dbReference type="PROSITE" id="PS01036">
    <property type="entry name" value="HSP70_3"/>
    <property type="match status" value="1"/>
</dbReference>
<dbReference type="GO" id="GO:0140662">
    <property type="term" value="F:ATP-dependent protein folding chaperone"/>
    <property type="evidence" value="ECO:0007669"/>
    <property type="project" value="InterPro"/>
</dbReference>
<dbReference type="Gene3D" id="2.60.34.10">
    <property type="entry name" value="Substrate Binding Domain Of DNAk, Chain A, domain 1"/>
    <property type="match status" value="1"/>
</dbReference>
<proteinExistence type="inferred from homology"/>
<evidence type="ECO:0000256" key="3">
    <source>
        <dbReference type="ARBA" id="ARBA00022490"/>
    </source>
</evidence>
<dbReference type="AlphaFoldDB" id="A0AAW0Z593"/>
<dbReference type="GO" id="GO:0005524">
    <property type="term" value="F:ATP binding"/>
    <property type="evidence" value="ECO:0007669"/>
    <property type="project" value="UniProtKB-KW"/>
</dbReference>
<evidence type="ECO:0000256" key="4">
    <source>
        <dbReference type="ARBA" id="ARBA00022741"/>
    </source>
</evidence>
<dbReference type="FunFam" id="3.30.30.30:FF:000002">
    <property type="entry name" value="Heat shock 70 kDa protein 4"/>
    <property type="match status" value="1"/>
</dbReference>
<keyword evidence="4" id="KW-0547">Nucleotide-binding</keyword>
<dbReference type="GO" id="GO:0005634">
    <property type="term" value="C:nucleus"/>
    <property type="evidence" value="ECO:0007669"/>
    <property type="project" value="TreeGrafter"/>
</dbReference>
<dbReference type="SUPFAM" id="SSF100934">
    <property type="entry name" value="Heat shock protein 70kD (HSP70), C-terminal subdomain"/>
    <property type="match status" value="2"/>
</dbReference>
<dbReference type="PANTHER" id="PTHR45639">
    <property type="entry name" value="HSC70CB, ISOFORM G-RELATED"/>
    <property type="match status" value="1"/>
</dbReference>
<dbReference type="GeneID" id="92178522"/>
<evidence type="ECO:0000256" key="6">
    <source>
        <dbReference type="ARBA" id="ARBA00023016"/>
    </source>
</evidence>
<dbReference type="InterPro" id="IPR043129">
    <property type="entry name" value="ATPase_NBD"/>
</dbReference>
<comment type="caution">
    <text evidence="8">The sequence shown here is derived from an EMBL/GenBank/DDBJ whole genome shotgun (WGS) entry which is preliminary data.</text>
</comment>
<dbReference type="Gene3D" id="3.30.420.40">
    <property type="match status" value="2"/>
</dbReference>
<gene>
    <name evidence="8" type="ORF">IAR55_001263</name>
</gene>
<evidence type="ECO:0000313" key="8">
    <source>
        <dbReference type="EMBL" id="KAK8866112.1"/>
    </source>
</evidence>
<comment type="subcellular location">
    <subcellularLocation>
        <location evidence="1">Cytoplasm</location>
    </subcellularLocation>
</comment>
<dbReference type="InterPro" id="IPR018181">
    <property type="entry name" value="Heat_shock_70_CS"/>
</dbReference>
<evidence type="ECO:0000256" key="2">
    <source>
        <dbReference type="ARBA" id="ARBA00007381"/>
    </source>
</evidence>
<dbReference type="FunFam" id="1.20.1270.10:FF:000002">
    <property type="entry name" value="Heat shock 70 kDa protein 4"/>
    <property type="match status" value="1"/>
</dbReference>
<evidence type="ECO:0000313" key="9">
    <source>
        <dbReference type="Proteomes" id="UP001388673"/>
    </source>
</evidence>
<dbReference type="Gene3D" id="1.20.1270.10">
    <property type="match status" value="1"/>
</dbReference>
<accession>A0AAW0Z593</accession>
<protein>
    <recommendedName>
        <fullName evidence="10">Heat shock 70kDa protein 4</fullName>
    </recommendedName>
</protein>
<dbReference type="Gene3D" id="3.30.30.30">
    <property type="match status" value="1"/>
</dbReference>
<feature type="compositionally biased region" description="Polar residues" evidence="7">
    <location>
        <begin position="752"/>
        <end position="761"/>
    </location>
</feature>
<dbReference type="CDD" id="cd24094">
    <property type="entry name" value="ASKHA_NBD_HSP70_ScSse"/>
    <property type="match status" value="1"/>
</dbReference>
<dbReference type="InterPro" id="IPR029048">
    <property type="entry name" value="HSP70_C_sf"/>
</dbReference>
<keyword evidence="6" id="KW-0346">Stress response</keyword>
<dbReference type="FunFam" id="3.90.640.10:FF:000004">
    <property type="entry name" value="Heat shock 70 kDa protein 4"/>
    <property type="match status" value="1"/>
</dbReference>
<feature type="compositionally biased region" description="Basic and acidic residues" evidence="7">
    <location>
        <begin position="762"/>
        <end position="778"/>
    </location>
</feature>
<dbReference type="PANTHER" id="PTHR45639:SF4">
    <property type="entry name" value="HSC70CB, ISOFORM G"/>
    <property type="match status" value="1"/>
</dbReference>
<keyword evidence="3" id="KW-0963">Cytoplasm</keyword>
<dbReference type="Gene3D" id="3.90.640.10">
    <property type="entry name" value="Actin, Chain A, domain 4"/>
    <property type="match status" value="1"/>
</dbReference>
<organism evidence="8 9">
    <name type="scientific">Kwoniella newhampshirensis</name>
    <dbReference type="NCBI Taxonomy" id="1651941"/>
    <lineage>
        <taxon>Eukaryota</taxon>
        <taxon>Fungi</taxon>
        <taxon>Dikarya</taxon>
        <taxon>Basidiomycota</taxon>
        <taxon>Agaricomycotina</taxon>
        <taxon>Tremellomycetes</taxon>
        <taxon>Tremellales</taxon>
        <taxon>Cryptococcaceae</taxon>
        <taxon>Kwoniella</taxon>
    </lineage>
</organism>
<dbReference type="RefSeq" id="XP_066805591.1">
    <property type="nucleotide sequence ID" value="XM_066944390.1"/>
</dbReference>
<dbReference type="PRINTS" id="PR00301">
    <property type="entry name" value="HEATSHOCK70"/>
</dbReference>
<dbReference type="InterPro" id="IPR029047">
    <property type="entry name" value="HSP70_peptide-bd_sf"/>
</dbReference>